<evidence type="ECO:0000256" key="1">
    <source>
        <dbReference type="SAM" id="MobiDB-lite"/>
    </source>
</evidence>
<keyword evidence="2" id="KW-0732">Signal</keyword>
<dbReference type="RefSeq" id="WP_354698210.1">
    <property type="nucleotide sequence ID" value="NZ_CP114014.1"/>
</dbReference>
<dbReference type="KEGG" id="parq:DSM112329_03876"/>
<dbReference type="AlphaFoldDB" id="A0AAU7AZ59"/>
<dbReference type="InterPro" id="IPR038081">
    <property type="entry name" value="CalX-like_sf"/>
</dbReference>
<proteinExistence type="predicted"/>
<feature type="chain" id="PRO_5043672056" description="Calx-beta domain-containing protein" evidence="2">
    <location>
        <begin position="33"/>
        <end position="339"/>
    </location>
</feature>
<evidence type="ECO:0000256" key="2">
    <source>
        <dbReference type="SAM" id="SignalP"/>
    </source>
</evidence>
<feature type="compositionally biased region" description="Pro residues" evidence="1">
    <location>
        <begin position="159"/>
        <end position="186"/>
    </location>
</feature>
<feature type="region of interest" description="Disordered" evidence="1">
    <location>
        <begin position="150"/>
        <end position="211"/>
    </location>
</feature>
<feature type="signal peptide" evidence="2">
    <location>
        <begin position="1"/>
        <end position="32"/>
    </location>
</feature>
<evidence type="ECO:0000313" key="3">
    <source>
        <dbReference type="EMBL" id="XAY06998.1"/>
    </source>
</evidence>
<dbReference type="EMBL" id="CP114014">
    <property type="protein sequence ID" value="XAY06998.1"/>
    <property type="molecule type" value="Genomic_DNA"/>
</dbReference>
<accession>A0AAU7AZ59</accession>
<organism evidence="3">
    <name type="scientific">Paraconexibacter sp. AEG42_29</name>
    <dbReference type="NCBI Taxonomy" id="2997339"/>
    <lineage>
        <taxon>Bacteria</taxon>
        <taxon>Bacillati</taxon>
        <taxon>Actinomycetota</taxon>
        <taxon>Thermoleophilia</taxon>
        <taxon>Solirubrobacterales</taxon>
        <taxon>Paraconexibacteraceae</taxon>
        <taxon>Paraconexibacter</taxon>
    </lineage>
</organism>
<dbReference type="SUPFAM" id="SSF141072">
    <property type="entry name" value="CalX-like"/>
    <property type="match status" value="1"/>
</dbReference>
<gene>
    <name evidence="3" type="ORF">DSM112329_03876</name>
</gene>
<evidence type="ECO:0008006" key="4">
    <source>
        <dbReference type="Google" id="ProtNLM"/>
    </source>
</evidence>
<dbReference type="Gene3D" id="2.60.40.2030">
    <property type="match status" value="1"/>
</dbReference>
<protein>
    <recommendedName>
        <fullName evidence="4">Calx-beta domain-containing protein</fullName>
    </recommendedName>
</protein>
<reference evidence="3" key="1">
    <citation type="submission" date="2022-12" db="EMBL/GenBank/DDBJ databases">
        <title>Paraconexibacter alkalitolerans sp. nov. and Baekduia alba sp. nov., isolated from soil and emended description of the genera Paraconexibacter (Chun et al., 2020) and Baekduia (An et al., 2020).</title>
        <authorList>
            <person name="Vieira S."/>
            <person name="Huber K.J."/>
            <person name="Geppert A."/>
            <person name="Wolf J."/>
            <person name="Neumann-Schaal M."/>
            <person name="Muesken M."/>
            <person name="Overmann J."/>
        </authorList>
    </citation>
    <scope>NUCLEOTIDE SEQUENCE</scope>
    <source>
        <strain evidence="3">AEG42_29</strain>
    </source>
</reference>
<name>A0AAU7AZ59_9ACTN</name>
<feature type="compositionally biased region" description="Low complexity" evidence="1">
    <location>
        <begin position="187"/>
        <end position="209"/>
    </location>
</feature>
<sequence length="339" mass="35285">MTVAARLARCTAAALVPLALAAAAFGPAEASAAPLRVNVPSFTVVEGSLANIRVPLRCPSGGSAKCVFSTKLEGGTARDAAKPGGDFSGLDPSRYTFSPGKSWTMLIKMFTKDDNVCEPPESFAVKVTTVQGRQFRADIGRITIVDKDDCRPVIKPSDPVQPSPIVPAPAPVLEPSTPVQPSPVSPQQPTSASADSGTPTITSTPTSTGAMQSCRTPLWIGDNGAFGAHGFYNSGCIVQVTCPQAVQVCSASAESGISSERGVGDQVTLNSRIRVFSASMSEFFHRDQSCAGTNFCRTEDKVMIRGGETASVQCNGVRVTPTQANRSAVTCSLVVERAG</sequence>